<dbReference type="InterPro" id="IPR025051">
    <property type="entry name" value="DUF3990"/>
</dbReference>
<comment type="caution">
    <text evidence="1">The sequence shown here is derived from an EMBL/GenBank/DDBJ whole genome shotgun (WGS) entry which is preliminary data.</text>
</comment>
<keyword evidence="2" id="KW-1185">Reference proteome</keyword>
<name>A0A2B4RWX0_STYPI</name>
<dbReference type="EMBL" id="LSMT01000283">
    <property type="protein sequence ID" value="PFX21309.1"/>
    <property type="molecule type" value="Genomic_DNA"/>
</dbReference>
<evidence type="ECO:0000313" key="2">
    <source>
        <dbReference type="Proteomes" id="UP000225706"/>
    </source>
</evidence>
<dbReference type="Pfam" id="PF13151">
    <property type="entry name" value="DUF3990"/>
    <property type="match status" value="1"/>
</dbReference>
<accession>A0A2B4RWX0</accession>
<dbReference type="SUPFAM" id="SSF56399">
    <property type="entry name" value="ADP-ribosylation"/>
    <property type="match status" value="1"/>
</dbReference>
<sequence>MTDAIFWRNEMKVEIAEDYEETKNRLFAILGWLGQVSLGNSFIASSDLVSYIKFSISKCVLNYSGSIFINYNRSPYEENTLNEWFDLTPEEDWPERGEAVKAINVDKNGLAQKCYRTQNQDEDSFPDSLEDDEFEVFFHGTSHESAQDIIEGAIDLRRGAQRQDFSDGDGFYLSKQFDEALRRARHRRNSSSVLVFRIKKTELRGDNNDKGYNLQHPDMKKEWQDVVRKFRNGMVDSKSRKEMNRQYQFIEGPMASISGKNSASVSDHFATGT</sequence>
<proteinExistence type="predicted"/>
<dbReference type="Gene3D" id="3.90.175.10">
    <property type="entry name" value="Diphtheria Toxin, domain 1"/>
    <property type="match status" value="1"/>
</dbReference>
<dbReference type="Proteomes" id="UP000225706">
    <property type="component" value="Unassembled WGS sequence"/>
</dbReference>
<protein>
    <submittedName>
        <fullName evidence="1">Uncharacterized protein</fullName>
    </submittedName>
</protein>
<dbReference type="OrthoDB" id="5947100at2759"/>
<reference evidence="2" key="1">
    <citation type="journal article" date="2017" name="bioRxiv">
        <title>Comparative analysis of the genomes of Stylophora pistillata and Acropora digitifera provides evidence for extensive differences between species of corals.</title>
        <authorList>
            <person name="Voolstra C.R."/>
            <person name="Li Y."/>
            <person name="Liew Y.J."/>
            <person name="Baumgarten S."/>
            <person name="Zoccola D."/>
            <person name="Flot J.-F."/>
            <person name="Tambutte S."/>
            <person name="Allemand D."/>
            <person name="Aranda M."/>
        </authorList>
    </citation>
    <scope>NUCLEOTIDE SEQUENCE [LARGE SCALE GENOMIC DNA]</scope>
</reference>
<evidence type="ECO:0000313" key="1">
    <source>
        <dbReference type="EMBL" id="PFX21309.1"/>
    </source>
</evidence>
<dbReference type="AlphaFoldDB" id="A0A2B4RWX0"/>
<gene>
    <name evidence="1" type="ORF">AWC38_SpisGene14220</name>
</gene>
<organism evidence="1 2">
    <name type="scientific">Stylophora pistillata</name>
    <name type="common">Smooth cauliflower coral</name>
    <dbReference type="NCBI Taxonomy" id="50429"/>
    <lineage>
        <taxon>Eukaryota</taxon>
        <taxon>Metazoa</taxon>
        <taxon>Cnidaria</taxon>
        <taxon>Anthozoa</taxon>
        <taxon>Hexacorallia</taxon>
        <taxon>Scleractinia</taxon>
        <taxon>Astrocoeniina</taxon>
        <taxon>Pocilloporidae</taxon>
        <taxon>Stylophora</taxon>
    </lineage>
</organism>